<dbReference type="SUPFAM" id="SSF89028">
    <property type="entry name" value="Cobalamin adenosyltransferase-like"/>
    <property type="match status" value="1"/>
</dbReference>
<dbReference type="EMBL" id="CP036298">
    <property type="protein sequence ID" value="QDV27835.1"/>
    <property type="molecule type" value="Genomic_DNA"/>
</dbReference>
<name>A0A518GGV7_9BACT</name>
<evidence type="ECO:0000256" key="3">
    <source>
        <dbReference type="ARBA" id="ARBA00007487"/>
    </source>
</evidence>
<evidence type="ECO:0000313" key="17">
    <source>
        <dbReference type="EMBL" id="QDV27835.1"/>
    </source>
</evidence>
<evidence type="ECO:0000259" key="16">
    <source>
        <dbReference type="Pfam" id="PF01923"/>
    </source>
</evidence>
<evidence type="ECO:0000256" key="2">
    <source>
        <dbReference type="ARBA" id="ARBA00005121"/>
    </source>
</evidence>
<dbReference type="GO" id="GO:0008817">
    <property type="term" value="F:corrinoid adenosyltransferase activity"/>
    <property type="evidence" value="ECO:0007669"/>
    <property type="project" value="UniProtKB-UniRule"/>
</dbReference>
<evidence type="ECO:0000256" key="13">
    <source>
        <dbReference type="ARBA" id="ARBA00048555"/>
    </source>
</evidence>
<comment type="subcellular location">
    <subcellularLocation>
        <location evidence="1">Cytoplasm</location>
    </subcellularLocation>
</comment>
<dbReference type="OrthoDB" id="9778896at2"/>
<dbReference type="RefSeq" id="WP_145085844.1">
    <property type="nucleotide sequence ID" value="NZ_CP036298.1"/>
</dbReference>
<dbReference type="PANTHER" id="PTHR12213:SF0">
    <property type="entry name" value="CORRINOID ADENOSYLTRANSFERASE MMAB"/>
    <property type="match status" value="1"/>
</dbReference>
<sequence length="188" mass="20686">MKIYTKSGDKGTTGLFAGPRVSKDHPRIAAYGTVDELNAMLGVIASSSQLLFQDGVPLTTFLQEIQSDLFSIGAELATPNADKQGMRLLDLARIEALEARIDAMQLQLAPLESFVLPGGTQGSSMLQWARTVCRRAEREVVHLTLQPDANECDLVVIYLNRLSDLLFVLARYDNHCAGVQDIPWRKPS</sequence>
<dbReference type="Gene3D" id="1.20.1200.10">
    <property type="entry name" value="Cobalamin adenosyltransferase-like"/>
    <property type="match status" value="1"/>
</dbReference>
<keyword evidence="18" id="KW-1185">Reference proteome</keyword>
<gene>
    <name evidence="17" type="primary">yvqK</name>
    <name evidence="17" type="ORF">Q31a_62280</name>
</gene>
<dbReference type="InterPro" id="IPR029499">
    <property type="entry name" value="PduO-typ"/>
</dbReference>
<keyword evidence="9 15" id="KW-0067">ATP-binding</keyword>
<dbReference type="PANTHER" id="PTHR12213">
    <property type="entry name" value="CORRINOID ADENOSYLTRANSFERASE"/>
    <property type="match status" value="1"/>
</dbReference>
<evidence type="ECO:0000256" key="10">
    <source>
        <dbReference type="ARBA" id="ARBA00031529"/>
    </source>
</evidence>
<evidence type="ECO:0000256" key="7">
    <source>
        <dbReference type="ARBA" id="ARBA00022679"/>
    </source>
</evidence>
<dbReference type="Proteomes" id="UP000318017">
    <property type="component" value="Chromosome"/>
</dbReference>
<dbReference type="EC" id="2.5.1.17" evidence="4 15"/>
<dbReference type="NCBIfam" id="TIGR00636">
    <property type="entry name" value="PduO_Nterm"/>
    <property type="match status" value="1"/>
</dbReference>
<dbReference type="InterPro" id="IPR036451">
    <property type="entry name" value="CblAdoTrfase-like_sf"/>
</dbReference>
<evidence type="ECO:0000256" key="12">
    <source>
        <dbReference type="ARBA" id="ARBA00033354"/>
    </source>
</evidence>
<keyword evidence="15" id="KW-0169">Cobalamin biosynthesis</keyword>
<evidence type="ECO:0000256" key="11">
    <source>
        <dbReference type="ARBA" id="ARBA00033334"/>
    </source>
</evidence>
<dbReference type="InterPro" id="IPR016030">
    <property type="entry name" value="CblAdoTrfase-like"/>
</dbReference>
<evidence type="ECO:0000313" key="18">
    <source>
        <dbReference type="Proteomes" id="UP000318017"/>
    </source>
</evidence>
<evidence type="ECO:0000256" key="15">
    <source>
        <dbReference type="RuleBase" id="RU366026"/>
    </source>
</evidence>
<keyword evidence="8 15" id="KW-0547">Nucleotide-binding</keyword>
<accession>A0A518GGV7</accession>
<protein>
    <recommendedName>
        <fullName evidence="5 15">Corrinoid adenosyltransferase</fullName>
        <ecNumber evidence="4 15">2.5.1.17</ecNumber>
    </recommendedName>
    <alternativeName>
        <fullName evidence="10 15">Cob(II)alamin adenosyltransferase</fullName>
    </alternativeName>
    <alternativeName>
        <fullName evidence="12 15">Cob(II)yrinic acid a,c-diamide adenosyltransferase</fullName>
    </alternativeName>
    <alternativeName>
        <fullName evidence="11 15">Cobinamide/cobalamin adenosyltransferase</fullName>
    </alternativeName>
</protein>
<evidence type="ECO:0000256" key="1">
    <source>
        <dbReference type="ARBA" id="ARBA00004496"/>
    </source>
</evidence>
<feature type="domain" description="Cobalamin adenosyltransferase-like" evidence="16">
    <location>
        <begin position="3"/>
        <end position="172"/>
    </location>
</feature>
<comment type="catalytic activity">
    <reaction evidence="14 15">
        <text>2 cob(II)alamin + reduced [electron-transfer flavoprotein] + 2 ATP = 2 adenosylcob(III)alamin + 2 triphosphate + oxidized [electron-transfer flavoprotein] + 3 H(+)</text>
        <dbReference type="Rhea" id="RHEA:28671"/>
        <dbReference type="Rhea" id="RHEA-COMP:10685"/>
        <dbReference type="Rhea" id="RHEA-COMP:10686"/>
        <dbReference type="ChEBI" id="CHEBI:15378"/>
        <dbReference type="ChEBI" id="CHEBI:16304"/>
        <dbReference type="ChEBI" id="CHEBI:18036"/>
        <dbReference type="ChEBI" id="CHEBI:18408"/>
        <dbReference type="ChEBI" id="CHEBI:30616"/>
        <dbReference type="ChEBI" id="CHEBI:57692"/>
        <dbReference type="ChEBI" id="CHEBI:58307"/>
        <dbReference type="EC" id="2.5.1.17"/>
    </reaction>
</comment>
<comment type="pathway">
    <text evidence="2 15">Cofactor biosynthesis; adenosylcobalamin biosynthesis; adenosylcobalamin from cob(II)yrinate a,c-diamide: step 2/7.</text>
</comment>
<evidence type="ECO:0000256" key="5">
    <source>
        <dbReference type="ARBA" id="ARBA00020963"/>
    </source>
</evidence>
<evidence type="ECO:0000256" key="14">
    <source>
        <dbReference type="ARBA" id="ARBA00048692"/>
    </source>
</evidence>
<dbReference type="GO" id="GO:0005737">
    <property type="term" value="C:cytoplasm"/>
    <property type="evidence" value="ECO:0007669"/>
    <property type="project" value="UniProtKB-SubCell"/>
</dbReference>
<comment type="catalytic activity">
    <reaction evidence="13 15">
        <text>2 cob(II)yrinate a,c diamide + reduced [electron-transfer flavoprotein] + 2 ATP = 2 adenosylcob(III)yrinate a,c-diamide + 2 triphosphate + oxidized [electron-transfer flavoprotein] + 3 H(+)</text>
        <dbReference type="Rhea" id="RHEA:11528"/>
        <dbReference type="Rhea" id="RHEA-COMP:10685"/>
        <dbReference type="Rhea" id="RHEA-COMP:10686"/>
        <dbReference type="ChEBI" id="CHEBI:15378"/>
        <dbReference type="ChEBI" id="CHEBI:18036"/>
        <dbReference type="ChEBI" id="CHEBI:30616"/>
        <dbReference type="ChEBI" id="CHEBI:57692"/>
        <dbReference type="ChEBI" id="CHEBI:58307"/>
        <dbReference type="ChEBI" id="CHEBI:58503"/>
        <dbReference type="ChEBI" id="CHEBI:58537"/>
        <dbReference type="EC" id="2.5.1.17"/>
    </reaction>
</comment>
<dbReference type="AlphaFoldDB" id="A0A518GGV7"/>
<dbReference type="GO" id="GO:0005524">
    <property type="term" value="F:ATP binding"/>
    <property type="evidence" value="ECO:0007669"/>
    <property type="project" value="UniProtKB-UniRule"/>
</dbReference>
<keyword evidence="6" id="KW-0963">Cytoplasm</keyword>
<evidence type="ECO:0000256" key="9">
    <source>
        <dbReference type="ARBA" id="ARBA00022840"/>
    </source>
</evidence>
<keyword evidence="7 15" id="KW-0808">Transferase</keyword>
<dbReference type="UniPathway" id="UPA00148">
    <property type="reaction ID" value="UER00233"/>
</dbReference>
<dbReference type="FunFam" id="1.20.1200.10:FF:000003">
    <property type="entry name" value="ATP:cob(I)alamin adenosyltransferase"/>
    <property type="match status" value="1"/>
</dbReference>
<dbReference type="GO" id="GO:0009236">
    <property type="term" value="P:cobalamin biosynthetic process"/>
    <property type="evidence" value="ECO:0007669"/>
    <property type="project" value="UniProtKB-UniRule"/>
</dbReference>
<comment type="similarity">
    <text evidence="3 15">Belongs to the Cob(I)alamin adenosyltransferase family.</text>
</comment>
<reference evidence="17 18" key="1">
    <citation type="submission" date="2019-02" db="EMBL/GenBank/DDBJ databases">
        <title>Deep-cultivation of Planctomycetes and their phenomic and genomic characterization uncovers novel biology.</title>
        <authorList>
            <person name="Wiegand S."/>
            <person name="Jogler M."/>
            <person name="Boedeker C."/>
            <person name="Pinto D."/>
            <person name="Vollmers J."/>
            <person name="Rivas-Marin E."/>
            <person name="Kohn T."/>
            <person name="Peeters S.H."/>
            <person name="Heuer A."/>
            <person name="Rast P."/>
            <person name="Oberbeckmann S."/>
            <person name="Bunk B."/>
            <person name="Jeske O."/>
            <person name="Meyerdierks A."/>
            <person name="Storesund J.E."/>
            <person name="Kallscheuer N."/>
            <person name="Luecker S."/>
            <person name="Lage O.M."/>
            <person name="Pohl T."/>
            <person name="Merkel B.J."/>
            <person name="Hornburger P."/>
            <person name="Mueller R.-W."/>
            <person name="Bruemmer F."/>
            <person name="Labrenz M."/>
            <person name="Spormann A.M."/>
            <person name="Op den Camp H."/>
            <person name="Overmann J."/>
            <person name="Amann R."/>
            <person name="Jetten M.S.M."/>
            <person name="Mascher T."/>
            <person name="Medema M.H."/>
            <person name="Devos D.P."/>
            <person name="Kaster A.-K."/>
            <person name="Ovreas L."/>
            <person name="Rohde M."/>
            <person name="Galperin M.Y."/>
            <person name="Jogler C."/>
        </authorList>
    </citation>
    <scope>NUCLEOTIDE SEQUENCE [LARGE SCALE GENOMIC DNA]</scope>
    <source>
        <strain evidence="17 18">Q31a</strain>
    </source>
</reference>
<dbReference type="Pfam" id="PF01923">
    <property type="entry name" value="Cob_adeno_trans"/>
    <property type="match status" value="1"/>
</dbReference>
<proteinExistence type="inferred from homology"/>
<evidence type="ECO:0000256" key="8">
    <source>
        <dbReference type="ARBA" id="ARBA00022741"/>
    </source>
</evidence>
<evidence type="ECO:0000256" key="4">
    <source>
        <dbReference type="ARBA" id="ARBA00012454"/>
    </source>
</evidence>
<organism evidence="17 18">
    <name type="scientific">Aureliella helgolandensis</name>
    <dbReference type="NCBI Taxonomy" id="2527968"/>
    <lineage>
        <taxon>Bacteria</taxon>
        <taxon>Pseudomonadati</taxon>
        <taxon>Planctomycetota</taxon>
        <taxon>Planctomycetia</taxon>
        <taxon>Pirellulales</taxon>
        <taxon>Pirellulaceae</taxon>
        <taxon>Aureliella</taxon>
    </lineage>
</organism>
<dbReference type="KEGG" id="ahel:Q31a_62280"/>
<evidence type="ECO:0000256" key="6">
    <source>
        <dbReference type="ARBA" id="ARBA00022490"/>
    </source>
</evidence>